<dbReference type="InterPro" id="IPR017439">
    <property type="entry name" value="Amidohydrolase"/>
</dbReference>
<dbReference type="InterPro" id="IPR036264">
    <property type="entry name" value="Bact_exopeptidase_dim_dom"/>
</dbReference>
<dbReference type="SUPFAM" id="SSF53187">
    <property type="entry name" value="Zn-dependent exopeptidases"/>
    <property type="match status" value="1"/>
</dbReference>
<dbReference type="NCBIfam" id="TIGR01891">
    <property type="entry name" value="amidohydrolases"/>
    <property type="match status" value="1"/>
</dbReference>
<organism evidence="3 4">
    <name type="scientific">Vogesella aquatica</name>
    <dbReference type="NCBI Taxonomy" id="2984206"/>
    <lineage>
        <taxon>Bacteria</taxon>
        <taxon>Pseudomonadati</taxon>
        <taxon>Pseudomonadota</taxon>
        <taxon>Betaproteobacteria</taxon>
        <taxon>Neisseriales</taxon>
        <taxon>Chromobacteriaceae</taxon>
        <taxon>Vogesella</taxon>
    </lineage>
</organism>
<reference evidence="3 4" key="1">
    <citation type="submission" date="2023-01" db="EMBL/GenBank/DDBJ databases">
        <title>Novel species of the genus Vogesella isolated from rivers.</title>
        <authorList>
            <person name="Lu H."/>
        </authorList>
    </citation>
    <scope>NUCLEOTIDE SEQUENCE [LARGE SCALE GENOMIC DNA]</scope>
    <source>
        <strain evidence="3 4">DC21W</strain>
    </source>
</reference>
<dbReference type="Proteomes" id="UP001219956">
    <property type="component" value="Unassembled WGS sequence"/>
</dbReference>
<evidence type="ECO:0000256" key="1">
    <source>
        <dbReference type="ARBA" id="ARBA00022801"/>
    </source>
</evidence>
<dbReference type="EMBL" id="JAQQLF010000022">
    <property type="protein sequence ID" value="MDC7718584.1"/>
    <property type="molecule type" value="Genomic_DNA"/>
</dbReference>
<evidence type="ECO:0000313" key="4">
    <source>
        <dbReference type="Proteomes" id="UP001219956"/>
    </source>
</evidence>
<dbReference type="InterPro" id="IPR011650">
    <property type="entry name" value="Peptidase_M20_dimer"/>
</dbReference>
<name>A0ABT5J189_9NEIS</name>
<dbReference type="Pfam" id="PF01546">
    <property type="entry name" value="Peptidase_M20"/>
    <property type="match status" value="1"/>
</dbReference>
<evidence type="ECO:0000313" key="3">
    <source>
        <dbReference type="EMBL" id="MDC7718584.1"/>
    </source>
</evidence>
<dbReference type="PANTHER" id="PTHR11014">
    <property type="entry name" value="PEPTIDASE M20 FAMILY MEMBER"/>
    <property type="match status" value="1"/>
</dbReference>
<proteinExistence type="predicted"/>
<gene>
    <name evidence="3" type="ORF">PQU95_15355</name>
</gene>
<dbReference type="Gene3D" id="3.40.630.10">
    <property type="entry name" value="Zn peptidases"/>
    <property type="match status" value="1"/>
</dbReference>
<dbReference type="InterPro" id="IPR002933">
    <property type="entry name" value="Peptidase_M20"/>
</dbReference>
<dbReference type="PIRSF" id="PIRSF005962">
    <property type="entry name" value="Pept_M20D_amidohydro"/>
    <property type="match status" value="1"/>
</dbReference>
<comment type="caution">
    <text evidence="3">The sequence shown here is derived from an EMBL/GenBank/DDBJ whole genome shotgun (WGS) entry which is preliminary data.</text>
</comment>
<accession>A0ABT5J189</accession>
<dbReference type="CDD" id="cd05666">
    <property type="entry name" value="M20_Acy1-like"/>
    <property type="match status" value="1"/>
</dbReference>
<dbReference type="SUPFAM" id="SSF55031">
    <property type="entry name" value="Bacterial exopeptidase dimerisation domain"/>
    <property type="match status" value="1"/>
</dbReference>
<protein>
    <submittedName>
        <fullName evidence="3">M20 family metallopeptidase</fullName>
    </submittedName>
</protein>
<dbReference type="PANTHER" id="PTHR11014:SF63">
    <property type="entry name" value="METALLOPEPTIDASE, PUTATIVE (AFU_ORTHOLOGUE AFUA_6G09600)-RELATED"/>
    <property type="match status" value="1"/>
</dbReference>
<feature type="domain" description="Peptidase M20 dimerisation" evidence="2">
    <location>
        <begin position="199"/>
        <end position="276"/>
    </location>
</feature>
<evidence type="ECO:0000259" key="2">
    <source>
        <dbReference type="Pfam" id="PF07687"/>
    </source>
</evidence>
<dbReference type="Gene3D" id="3.30.70.360">
    <property type="match status" value="1"/>
</dbReference>
<dbReference type="Pfam" id="PF07687">
    <property type="entry name" value="M20_dimer"/>
    <property type="match status" value="1"/>
</dbReference>
<keyword evidence="4" id="KW-1185">Reference proteome</keyword>
<sequence>MSQLAPPALPPLRSAEIRAGIQRDNAFFVALRQDLHRHPELAFAEHRTSARVAELLQGWGYQVATGIAGTGVVGTLQRGHGSRRLGLRADMDALPIHEATGLPYASVNAGVMHACGHDGHTAILLAAAKYLAQHGRFDGTLHLIFQPAEETGAGARRMIEEGLFERFPCDAVFGLHNWPGVGCGHVGCVEGPAMASVDQAHITVHGHGGHGAEPQHATDPVLAAAHLITALQSVVARNVDPLEMAVVTVGSIHGGQASNVIPDSVALRLTARAFKPAVRQLLAERIPALARAQAASLGAEAEVDYRLGFPPVHNHGAETRFAREVARQALGDEQVPATFPPRTASEDFAFMLEARPGSYLFVGNGDTAPLHNPRYDFNDAVLPQAATLWASLVESYLPAGEGPHHG</sequence>
<keyword evidence="1" id="KW-0378">Hydrolase</keyword>
<dbReference type="RefSeq" id="WP_272752821.1">
    <property type="nucleotide sequence ID" value="NZ_JAQQLF010000022.1"/>
</dbReference>